<dbReference type="EMBL" id="MLFT02000003">
    <property type="protein sequence ID" value="PHT51748.1"/>
    <property type="molecule type" value="Genomic_DNA"/>
</dbReference>
<proteinExistence type="predicted"/>
<feature type="compositionally biased region" description="Polar residues" evidence="1">
    <location>
        <begin position="360"/>
        <end position="372"/>
    </location>
</feature>
<reference evidence="2 3" key="1">
    <citation type="journal article" date="2017" name="Genome Biol.">
        <title>New reference genome sequences of hot pepper reveal the massive evolution of plant disease-resistance genes by retroduplication.</title>
        <authorList>
            <person name="Kim S."/>
            <person name="Park J."/>
            <person name="Yeom S.I."/>
            <person name="Kim Y.M."/>
            <person name="Seo E."/>
            <person name="Kim K.T."/>
            <person name="Kim M.S."/>
            <person name="Lee J.M."/>
            <person name="Cheong K."/>
            <person name="Shin H.S."/>
            <person name="Kim S.B."/>
            <person name="Han K."/>
            <person name="Lee J."/>
            <person name="Park M."/>
            <person name="Lee H.A."/>
            <person name="Lee H.Y."/>
            <person name="Lee Y."/>
            <person name="Oh S."/>
            <person name="Lee J.H."/>
            <person name="Choi E."/>
            <person name="Choi E."/>
            <person name="Lee S.E."/>
            <person name="Jeon J."/>
            <person name="Kim H."/>
            <person name="Choi G."/>
            <person name="Song H."/>
            <person name="Lee J."/>
            <person name="Lee S.C."/>
            <person name="Kwon J.K."/>
            <person name="Lee H.Y."/>
            <person name="Koo N."/>
            <person name="Hong Y."/>
            <person name="Kim R.W."/>
            <person name="Kang W.H."/>
            <person name="Huh J.H."/>
            <person name="Kang B.C."/>
            <person name="Yang T.J."/>
            <person name="Lee Y.H."/>
            <person name="Bennetzen J.L."/>
            <person name="Choi D."/>
        </authorList>
    </citation>
    <scope>NUCLEOTIDE SEQUENCE [LARGE SCALE GENOMIC DNA]</scope>
    <source>
        <strain evidence="3">cv. PBC81</strain>
    </source>
</reference>
<dbReference type="GO" id="GO:0061908">
    <property type="term" value="C:phagophore"/>
    <property type="evidence" value="ECO:0007669"/>
    <property type="project" value="TreeGrafter"/>
</dbReference>
<feature type="region of interest" description="Disordered" evidence="1">
    <location>
        <begin position="171"/>
        <end position="195"/>
    </location>
</feature>
<accession>A0A2G2X2N1</accession>
<dbReference type="PANTHER" id="PTHR34659:SF8">
    <property type="entry name" value="(RAPE) HYPOTHETICAL PROTEIN"/>
    <property type="match status" value="1"/>
</dbReference>
<dbReference type="InterPro" id="IPR053273">
    <property type="entry name" value="CST_Regulator"/>
</dbReference>
<dbReference type="PANTHER" id="PTHR34659">
    <property type="entry name" value="BNAA05G11610D PROTEIN"/>
    <property type="match status" value="1"/>
</dbReference>
<dbReference type="Proteomes" id="UP000224567">
    <property type="component" value="Unassembled WGS sequence"/>
</dbReference>
<dbReference type="GO" id="GO:0005776">
    <property type="term" value="C:autophagosome"/>
    <property type="evidence" value="ECO:0007669"/>
    <property type="project" value="TreeGrafter"/>
</dbReference>
<evidence type="ECO:0000313" key="2">
    <source>
        <dbReference type="EMBL" id="PHT51748.1"/>
    </source>
</evidence>
<protein>
    <submittedName>
        <fullName evidence="2">Uncharacterized protein</fullName>
    </submittedName>
</protein>
<feature type="compositionally biased region" description="Polar residues" evidence="1">
    <location>
        <begin position="215"/>
        <end position="225"/>
    </location>
</feature>
<feature type="region of interest" description="Disordered" evidence="1">
    <location>
        <begin position="215"/>
        <end position="243"/>
    </location>
</feature>
<gene>
    <name evidence="2" type="ORF">CQW23_06210</name>
</gene>
<evidence type="ECO:0000313" key="3">
    <source>
        <dbReference type="Proteomes" id="UP000224567"/>
    </source>
</evidence>
<comment type="caution">
    <text evidence="2">The sequence shown here is derived from an EMBL/GenBank/DDBJ whole genome shotgun (WGS) entry which is preliminary data.</text>
</comment>
<reference evidence="3" key="2">
    <citation type="journal article" date="2017" name="J. Anim. Genet.">
        <title>Multiple reference genome sequences of hot pepper reveal the massive evolution of plant disease resistance genes by retroduplication.</title>
        <authorList>
            <person name="Kim S."/>
            <person name="Park J."/>
            <person name="Yeom S.-I."/>
            <person name="Kim Y.-M."/>
            <person name="Seo E."/>
            <person name="Kim K.-T."/>
            <person name="Kim M.-S."/>
            <person name="Lee J.M."/>
            <person name="Cheong K."/>
            <person name="Shin H.-S."/>
            <person name="Kim S.-B."/>
            <person name="Han K."/>
            <person name="Lee J."/>
            <person name="Park M."/>
            <person name="Lee H.-A."/>
            <person name="Lee H.-Y."/>
            <person name="Lee Y."/>
            <person name="Oh S."/>
            <person name="Lee J.H."/>
            <person name="Choi E."/>
            <person name="Choi E."/>
            <person name="Lee S.E."/>
            <person name="Jeon J."/>
            <person name="Kim H."/>
            <person name="Choi G."/>
            <person name="Song H."/>
            <person name="Lee J."/>
            <person name="Lee S.-C."/>
            <person name="Kwon J.-K."/>
            <person name="Lee H.-Y."/>
            <person name="Koo N."/>
            <person name="Hong Y."/>
            <person name="Kim R.W."/>
            <person name="Kang W.-H."/>
            <person name="Huh J.H."/>
            <person name="Kang B.-C."/>
            <person name="Yang T.-J."/>
            <person name="Lee Y.-H."/>
            <person name="Bennetzen J.L."/>
            <person name="Choi D."/>
        </authorList>
    </citation>
    <scope>NUCLEOTIDE SEQUENCE [LARGE SCALE GENOMIC DNA]</scope>
    <source>
        <strain evidence="3">cv. PBC81</strain>
    </source>
</reference>
<sequence length="381" mass="42101">MDIKGISWVGDIYQKFEAMCLEMEDAMYQDTARYVENQVQTVGASVKRFYSDVMLDLHPQFNIDPVKVAAADLSLNPYAHTEISKKLKANLTGGHPRGINKELVDDTQVIKGKSKSGGVYRRQSVGIKEIVRDNHLPSKKSDALCLISRDAVKLSSDSKVRGNFEMASNMTTTSPLASDHMTTTSPLDSVKGSSDTSLSVDCVEQNLADRWNTSDAADLQSNSHDSGTHKELAGETGLKISSNTHDDNIASEEIKESCKGRSDGFCSATSEKYDLIESDVEIVEHCDESKLEETCVLVEADKLHVPQGSVKRKSYKKKLQQVFSMKKKSTRKEYEKLGALLGDQQPNLEAEEKVMEVLAKSSNAKNLPSANDLSEPEWELL</sequence>
<dbReference type="OrthoDB" id="778244at2759"/>
<keyword evidence="3" id="KW-1185">Reference proteome</keyword>
<evidence type="ECO:0000256" key="1">
    <source>
        <dbReference type="SAM" id="MobiDB-lite"/>
    </source>
</evidence>
<name>A0A2G2X2N1_CAPBA</name>
<feature type="region of interest" description="Disordered" evidence="1">
    <location>
        <begin position="360"/>
        <end position="381"/>
    </location>
</feature>
<dbReference type="GO" id="GO:0006950">
    <property type="term" value="P:response to stress"/>
    <property type="evidence" value="ECO:0007669"/>
    <property type="project" value="TreeGrafter"/>
</dbReference>
<dbReference type="AlphaFoldDB" id="A0A2G2X2N1"/>
<organism evidence="2 3">
    <name type="scientific">Capsicum baccatum</name>
    <name type="common">Peruvian pepper</name>
    <dbReference type="NCBI Taxonomy" id="33114"/>
    <lineage>
        <taxon>Eukaryota</taxon>
        <taxon>Viridiplantae</taxon>
        <taxon>Streptophyta</taxon>
        <taxon>Embryophyta</taxon>
        <taxon>Tracheophyta</taxon>
        <taxon>Spermatophyta</taxon>
        <taxon>Magnoliopsida</taxon>
        <taxon>eudicotyledons</taxon>
        <taxon>Gunneridae</taxon>
        <taxon>Pentapetalae</taxon>
        <taxon>asterids</taxon>
        <taxon>lamiids</taxon>
        <taxon>Solanales</taxon>
        <taxon>Solanaceae</taxon>
        <taxon>Solanoideae</taxon>
        <taxon>Capsiceae</taxon>
        <taxon>Capsicum</taxon>
    </lineage>
</organism>